<name>A0AA39VF83_ACESA</name>
<dbReference type="PANTHER" id="PTHR48204:SF1">
    <property type="entry name" value="OS07G0265100 PROTEIN"/>
    <property type="match status" value="1"/>
</dbReference>
<organism evidence="1 2">
    <name type="scientific">Acer saccharum</name>
    <name type="common">Sugar maple</name>
    <dbReference type="NCBI Taxonomy" id="4024"/>
    <lineage>
        <taxon>Eukaryota</taxon>
        <taxon>Viridiplantae</taxon>
        <taxon>Streptophyta</taxon>
        <taxon>Embryophyta</taxon>
        <taxon>Tracheophyta</taxon>
        <taxon>Spermatophyta</taxon>
        <taxon>Magnoliopsida</taxon>
        <taxon>eudicotyledons</taxon>
        <taxon>Gunneridae</taxon>
        <taxon>Pentapetalae</taxon>
        <taxon>rosids</taxon>
        <taxon>malvids</taxon>
        <taxon>Sapindales</taxon>
        <taxon>Sapindaceae</taxon>
        <taxon>Hippocastanoideae</taxon>
        <taxon>Acereae</taxon>
        <taxon>Acer</taxon>
    </lineage>
</organism>
<accession>A0AA39VF83</accession>
<evidence type="ECO:0000313" key="1">
    <source>
        <dbReference type="EMBL" id="KAK0575908.1"/>
    </source>
</evidence>
<keyword evidence="2" id="KW-1185">Reference proteome</keyword>
<proteinExistence type="predicted"/>
<sequence>MDSTSSKTSIAVSSSSSSKLSSKRLLFDRRYGWVYDEWTDPAEEALAGGRGMFCVLPIAKTLLKTASETINLTASFALRVYEKTDLCSPQLLPANLSNHLHKFTTFIRKPELDPLDLKGDPPSDFVNCSPQVHMENRERNIA</sequence>
<evidence type="ECO:0000313" key="2">
    <source>
        <dbReference type="Proteomes" id="UP001168877"/>
    </source>
</evidence>
<reference evidence="1" key="2">
    <citation type="submission" date="2023-06" db="EMBL/GenBank/DDBJ databases">
        <authorList>
            <person name="Swenson N.G."/>
            <person name="Wegrzyn J.L."/>
            <person name="Mcevoy S.L."/>
        </authorList>
    </citation>
    <scope>NUCLEOTIDE SEQUENCE</scope>
    <source>
        <strain evidence="1">NS2018</strain>
        <tissue evidence="1">Leaf</tissue>
    </source>
</reference>
<gene>
    <name evidence="1" type="ORF">LWI29_009012</name>
</gene>
<reference evidence="1" key="1">
    <citation type="journal article" date="2022" name="Plant J.">
        <title>Strategies of tolerance reflected in two North American maple genomes.</title>
        <authorList>
            <person name="McEvoy S.L."/>
            <person name="Sezen U.U."/>
            <person name="Trouern-Trend A."/>
            <person name="McMahon S.M."/>
            <person name="Schaberg P.G."/>
            <person name="Yang J."/>
            <person name="Wegrzyn J.L."/>
            <person name="Swenson N.G."/>
        </authorList>
    </citation>
    <scope>NUCLEOTIDE SEQUENCE</scope>
    <source>
        <strain evidence="1">NS2018</strain>
    </source>
</reference>
<comment type="caution">
    <text evidence="1">The sequence shown here is derived from an EMBL/GenBank/DDBJ whole genome shotgun (WGS) entry which is preliminary data.</text>
</comment>
<dbReference type="PANTHER" id="PTHR48204">
    <property type="entry name" value="OS07G0265100 PROTEIN"/>
    <property type="match status" value="1"/>
</dbReference>
<dbReference type="EMBL" id="JAUESC010000386">
    <property type="protein sequence ID" value="KAK0575908.1"/>
    <property type="molecule type" value="Genomic_DNA"/>
</dbReference>
<dbReference type="AlphaFoldDB" id="A0AA39VF83"/>
<protein>
    <submittedName>
        <fullName evidence="1">Uncharacterized protein</fullName>
    </submittedName>
</protein>
<dbReference type="Proteomes" id="UP001168877">
    <property type="component" value="Unassembled WGS sequence"/>
</dbReference>